<comment type="cofactor">
    <cofactor evidence="1">
        <name>Mg(2+)</name>
        <dbReference type="ChEBI" id="CHEBI:18420"/>
    </cofactor>
</comment>
<dbReference type="PANTHER" id="PTHR43046">
    <property type="entry name" value="GDP-MANNOSE MANNOSYL HYDROLASE"/>
    <property type="match status" value="1"/>
</dbReference>
<evidence type="ECO:0000256" key="2">
    <source>
        <dbReference type="ARBA" id="ARBA00022801"/>
    </source>
</evidence>
<dbReference type="PROSITE" id="PS51462">
    <property type="entry name" value="NUDIX"/>
    <property type="match status" value="1"/>
</dbReference>
<sequence length="146" mass="16370">MRIGKDYIGVGVGAIVLNDEGKVFLAQRGPQAVNERGCWEFPGGRVEFGEKLGDAIQREFLEKYGMEIEVSELFSVSDHLLPDEEQHWVSPTFLARHVGGEPTIREPKKCTAIGWFSFSEVPAPLSVISQDDLHAYLEKYGLEEDM</sequence>
<feature type="domain" description="Nudix hydrolase" evidence="3">
    <location>
        <begin position="7"/>
        <end position="140"/>
    </location>
</feature>
<protein>
    <submittedName>
        <fullName evidence="4">DNA mismatch repair protein MutT</fullName>
    </submittedName>
</protein>
<keyword evidence="2" id="KW-0378">Hydrolase</keyword>
<dbReference type="PANTHER" id="PTHR43046:SF14">
    <property type="entry name" value="MUTT_NUDIX FAMILY PROTEIN"/>
    <property type="match status" value="1"/>
</dbReference>
<reference evidence="4 5" key="1">
    <citation type="submission" date="2017-10" db="EMBL/GenBank/DDBJ databases">
        <title>Novel microbial diversity and functional potential in the marine mammal oral microbiome.</title>
        <authorList>
            <person name="Dudek N.K."/>
            <person name="Sun C.L."/>
            <person name="Burstein D."/>
            <person name="Kantor R.S."/>
            <person name="Aliaga Goltsman D.S."/>
            <person name="Bik E.M."/>
            <person name="Thomas B.C."/>
            <person name="Banfield J.F."/>
            <person name="Relman D.A."/>
        </authorList>
    </citation>
    <scope>NUCLEOTIDE SEQUENCE [LARGE SCALE GENOMIC DNA]</scope>
    <source>
        <strain evidence="4">DOLJORAL78_47_16</strain>
    </source>
</reference>
<dbReference type="AlphaFoldDB" id="A0A2G6KID1"/>
<dbReference type="SUPFAM" id="SSF55811">
    <property type="entry name" value="Nudix"/>
    <property type="match status" value="1"/>
</dbReference>
<dbReference type="InterPro" id="IPR015797">
    <property type="entry name" value="NUDIX_hydrolase-like_dom_sf"/>
</dbReference>
<dbReference type="Pfam" id="PF00293">
    <property type="entry name" value="NUDIX"/>
    <property type="match status" value="1"/>
</dbReference>
<evidence type="ECO:0000313" key="4">
    <source>
        <dbReference type="EMBL" id="PIE34569.1"/>
    </source>
</evidence>
<dbReference type="EMBL" id="PDSK01000083">
    <property type="protein sequence ID" value="PIE34569.1"/>
    <property type="molecule type" value="Genomic_DNA"/>
</dbReference>
<organism evidence="4 5">
    <name type="scientific">candidate division KSB3 bacterium</name>
    <dbReference type="NCBI Taxonomy" id="2044937"/>
    <lineage>
        <taxon>Bacteria</taxon>
        <taxon>candidate division KSB3</taxon>
    </lineage>
</organism>
<evidence type="ECO:0000313" key="5">
    <source>
        <dbReference type="Proteomes" id="UP000230821"/>
    </source>
</evidence>
<dbReference type="InterPro" id="IPR000086">
    <property type="entry name" value="NUDIX_hydrolase_dom"/>
</dbReference>
<name>A0A2G6KID1_9BACT</name>
<gene>
    <name evidence="4" type="ORF">CSA56_07395</name>
</gene>
<proteinExistence type="predicted"/>
<comment type="caution">
    <text evidence="4">The sequence shown here is derived from an EMBL/GenBank/DDBJ whole genome shotgun (WGS) entry which is preliminary data.</text>
</comment>
<evidence type="ECO:0000256" key="1">
    <source>
        <dbReference type="ARBA" id="ARBA00001946"/>
    </source>
</evidence>
<accession>A0A2G6KID1</accession>
<dbReference type="GO" id="GO:0016787">
    <property type="term" value="F:hydrolase activity"/>
    <property type="evidence" value="ECO:0007669"/>
    <property type="project" value="UniProtKB-KW"/>
</dbReference>
<dbReference type="Gene3D" id="3.90.79.10">
    <property type="entry name" value="Nucleoside Triphosphate Pyrophosphohydrolase"/>
    <property type="match status" value="1"/>
</dbReference>
<dbReference type="Proteomes" id="UP000230821">
    <property type="component" value="Unassembled WGS sequence"/>
</dbReference>
<evidence type="ECO:0000259" key="3">
    <source>
        <dbReference type="PROSITE" id="PS51462"/>
    </source>
</evidence>